<evidence type="ECO:0000256" key="2">
    <source>
        <dbReference type="ARBA" id="ARBA00023125"/>
    </source>
</evidence>
<sequence>MDSILLNKSLPPGFRFHPTDEELFMFYLRRKVLGKSLNPQMMSEVDVYQFAPWELPAKACVKTKDLNWYFLCPCSKKYPNAGRSNRATVHGYWKSTGQDRTYIFKNRPLGKIKTLIFHRGKAPKGDRTDWVMYEYRLEDRTLLDKGVAVDSYVICKIFEKSGLGPKNCESYGAPFVEEEWDSDNDDYTPAMCDLEKSGIADRNAVSMATSTVDALSQNVSVITSTVVGQNSAGPSTPSSVLQSPCAAMAELPPIETEEDEIDRLLAIFAEGHSNRILGSKSLNGSEDLAGCSSSSEAVFDWSQFLSEGYHLEQLDPQD</sequence>
<dbReference type="Gene3D" id="2.170.150.80">
    <property type="entry name" value="NAC domain"/>
    <property type="match status" value="1"/>
</dbReference>
<keyword evidence="3" id="KW-0804">Transcription</keyword>
<keyword evidence="4" id="KW-0539">Nucleus</keyword>
<dbReference type="GO" id="GO:0006355">
    <property type="term" value="P:regulation of DNA-templated transcription"/>
    <property type="evidence" value="ECO:0007669"/>
    <property type="project" value="InterPro"/>
</dbReference>
<protein>
    <recommendedName>
        <fullName evidence="5">NAC domain-containing protein</fullName>
    </recommendedName>
</protein>
<evidence type="ECO:0000313" key="6">
    <source>
        <dbReference type="EMBL" id="KAK9733098.1"/>
    </source>
</evidence>
<proteinExistence type="predicted"/>
<name>A0AAW1LCR8_SAPOF</name>
<keyword evidence="1" id="KW-0805">Transcription regulation</keyword>
<dbReference type="PANTHER" id="PTHR31744">
    <property type="entry name" value="PROTEIN CUP-SHAPED COTYLEDON 2-RELATED"/>
    <property type="match status" value="1"/>
</dbReference>
<dbReference type="AlphaFoldDB" id="A0AAW1LCR8"/>
<accession>A0AAW1LCR8</accession>
<evidence type="ECO:0000256" key="4">
    <source>
        <dbReference type="ARBA" id="ARBA00023242"/>
    </source>
</evidence>
<dbReference type="Proteomes" id="UP001443914">
    <property type="component" value="Unassembled WGS sequence"/>
</dbReference>
<gene>
    <name evidence="6" type="ORF">RND81_04G043100</name>
</gene>
<keyword evidence="2" id="KW-0238">DNA-binding</keyword>
<keyword evidence="7" id="KW-1185">Reference proteome</keyword>
<dbReference type="PANTHER" id="PTHR31744:SF232">
    <property type="entry name" value="TRANSCRIPTION FACTOR NAM FAMILY"/>
    <property type="match status" value="1"/>
</dbReference>
<dbReference type="PROSITE" id="PS51005">
    <property type="entry name" value="NAC"/>
    <property type="match status" value="1"/>
</dbReference>
<evidence type="ECO:0000259" key="5">
    <source>
        <dbReference type="PROSITE" id="PS51005"/>
    </source>
</evidence>
<comment type="caution">
    <text evidence="6">The sequence shown here is derived from an EMBL/GenBank/DDBJ whole genome shotgun (WGS) entry which is preliminary data.</text>
</comment>
<feature type="domain" description="NAC" evidence="5">
    <location>
        <begin position="10"/>
        <end position="160"/>
    </location>
</feature>
<reference evidence="6" key="1">
    <citation type="submission" date="2024-03" db="EMBL/GenBank/DDBJ databases">
        <title>WGS assembly of Saponaria officinalis var. Norfolk2.</title>
        <authorList>
            <person name="Jenkins J."/>
            <person name="Shu S."/>
            <person name="Grimwood J."/>
            <person name="Barry K."/>
            <person name="Goodstein D."/>
            <person name="Schmutz J."/>
            <person name="Leebens-Mack J."/>
            <person name="Osbourn A."/>
        </authorList>
    </citation>
    <scope>NUCLEOTIDE SEQUENCE [LARGE SCALE GENOMIC DNA]</scope>
    <source>
        <strain evidence="6">JIC</strain>
    </source>
</reference>
<dbReference type="InterPro" id="IPR036093">
    <property type="entry name" value="NAC_dom_sf"/>
</dbReference>
<dbReference type="InterPro" id="IPR003441">
    <property type="entry name" value="NAC-dom"/>
</dbReference>
<dbReference type="GO" id="GO:0003677">
    <property type="term" value="F:DNA binding"/>
    <property type="evidence" value="ECO:0007669"/>
    <property type="project" value="UniProtKB-KW"/>
</dbReference>
<evidence type="ECO:0000256" key="3">
    <source>
        <dbReference type="ARBA" id="ARBA00023163"/>
    </source>
</evidence>
<dbReference type="Pfam" id="PF02365">
    <property type="entry name" value="NAM"/>
    <property type="match status" value="1"/>
</dbReference>
<organism evidence="6 7">
    <name type="scientific">Saponaria officinalis</name>
    <name type="common">Common soapwort</name>
    <name type="synonym">Lychnis saponaria</name>
    <dbReference type="NCBI Taxonomy" id="3572"/>
    <lineage>
        <taxon>Eukaryota</taxon>
        <taxon>Viridiplantae</taxon>
        <taxon>Streptophyta</taxon>
        <taxon>Embryophyta</taxon>
        <taxon>Tracheophyta</taxon>
        <taxon>Spermatophyta</taxon>
        <taxon>Magnoliopsida</taxon>
        <taxon>eudicotyledons</taxon>
        <taxon>Gunneridae</taxon>
        <taxon>Pentapetalae</taxon>
        <taxon>Caryophyllales</taxon>
        <taxon>Caryophyllaceae</taxon>
        <taxon>Caryophylleae</taxon>
        <taxon>Saponaria</taxon>
    </lineage>
</organism>
<dbReference type="SUPFAM" id="SSF101941">
    <property type="entry name" value="NAC domain"/>
    <property type="match status" value="1"/>
</dbReference>
<evidence type="ECO:0000256" key="1">
    <source>
        <dbReference type="ARBA" id="ARBA00023015"/>
    </source>
</evidence>
<dbReference type="EMBL" id="JBDFQZ010000004">
    <property type="protein sequence ID" value="KAK9733098.1"/>
    <property type="molecule type" value="Genomic_DNA"/>
</dbReference>
<evidence type="ECO:0000313" key="7">
    <source>
        <dbReference type="Proteomes" id="UP001443914"/>
    </source>
</evidence>